<feature type="domain" description="4-O-methyl-glucuronoyl methylesterase-like" evidence="5">
    <location>
        <begin position="175"/>
        <end position="364"/>
    </location>
</feature>
<keyword evidence="1" id="KW-0719">Serine esterase</keyword>
<comment type="caution">
    <text evidence="6">The sequence shown here is derived from an EMBL/GenBank/DDBJ whole genome shotgun (WGS) entry which is preliminary data.</text>
</comment>
<evidence type="ECO:0000256" key="1">
    <source>
        <dbReference type="ARBA" id="ARBA00022487"/>
    </source>
</evidence>
<evidence type="ECO:0000256" key="2">
    <source>
        <dbReference type="ARBA" id="ARBA00022729"/>
    </source>
</evidence>
<gene>
    <name evidence="6" type="ORF">J1786_06930</name>
</gene>
<evidence type="ECO:0000313" key="6">
    <source>
        <dbReference type="EMBL" id="MBU9834552.1"/>
    </source>
</evidence>
<sequence length="414" mass="46193">MKKTSSIFYGPEGSSPNYDEEKVAPYELPDLFLTIAGKQVSSFDEWFSVRRPEILSVYEKSIFGTSPLQARVSFRKSGPERVDATKSIRAQLYDLYLDNKNALLTQFIVFTPLNAKEAVPAFLGPNVLGNQSLTDLFSLPLSISWVYPRPALGIDATGYATVESVGVHSSRWPLDMIIKRGFAVVSFHYSDLFPDKPGGRPESIQPLFDVSSNRSYSWGAVATWAWGMIKVMDCLKDIDAIDEQKVIATGHSRLGKACLWAGAQDKRFAGVIANESGEGGSAISRRKFGERVSDIVRHLPHWFNDEYRSFVDNEENMPVDSHFLISLLAPRAVYVASAEDDLWSDPKGEFAGLVGASKVWKLYGNIADLSSYKEMPLTGKPLSEILSYHIRSGGHDITAYDWKQFLDFADKFIK</sequence>
<keyword evidence="7" id="KW-1185">Reference proteome</keyword>
<evidence type="ECO:0000256" key="4">
    <source>
        <dbReference type="SAM" id="MobiDB-lite"/>
    </source>
</evidence>
<dbReference type="Proteomes" id="UP000699865">
    <property type="component" value="Unassembled WGS sequence"/>
</dbReference>
<dbReference type="EMBL" id="JAFMOU010000064">
    <property type="protein sequence ID" value="MBU9834552.1"/>
    <property type="molecule type" value="Genomic_DNA"/>
</dbReference>
<feature type="region of interest" description="Disordered" evidence="4">
    <location>
        <begin position="1"/>
        <end position="20"/>
    </location>
</feature>
<proteinExistence type="predicted"/>
<dbReference type="RefSeq" id="WP_217137931.1">
    <property type="nucleotide sequence ID" value="NZ_JAFMOU010000064.1"/>
</dbReference>
<keyword evidence="3" id="KW-0378">Hydrolase</keyword>
<accession>A0ABS6KY84</accession>
<evidence type="ECO:0000259" key="5">
    <source>
        <dbReference type="Pfam" id="PF22244"/>
    </source>
</evidence>
<evidence type="ECO:0000256" key="3">
    <source>
        <dbReference type="ARBA" id="ARBA00022801"/>
    </source>
</evidence>
<evidence type="ECO:0000313" key="7">
    <source>
        <dbReference type="Proteomes" id="UP000699865"/>
    </source>
</evidence>
<protein>
    <recommendedName>
        <fullName evidence="5">4-O-methyl-glucuronoyl methylesterase-like domain-containing protein</fullName>
    </recommendedName>
</protein>
<dbReference type="Pfam" id="PF22244">
    <property type="entry name" value="GCE_fung"/>
    <property type="match status" value="1"/>
</dbReference>
<reference evidence="6 7" key="1">
    <citation type="submission" date="2021-03" db="EMBL/GenBank/DDBJ databases">
        <title>Five novel Rahnella species.</title>
        <authorList>
            <person name="Brady C."/>
            <person name="Asselin J."/>
            <person name="Beer S."/>
            <person name="Bruberg M.B."/>
            <person name="Crampton B."/>
            <person name="Venter S."/>
            <person name="Arnold D."/>
            <person name="Denman S."/>
        </authorList>
    </citation>
    <scope>NUCLEOTIDE SEQUENCE [LARGE SCALE GENOMIC DNA]</scope>
    <source>
        <strain evidence="6 7">L72c</strain>
    </source>
</reference>
<keyword evidence="2" id="KW-0732">Signal</keyword>
<dbReference type="InterPro" id="IPR054579">
    <property type="entry name" value="GCE-like_dom"/>
</dbReference>
<organism evidence="6 7">
    <name type="scientific">Rahnella perminowiae</name>
    <dbReference type="NCBI Taxonomy" id="2816244"/>
    <lineage>
        <taxon>Bacteria</taxon>
        <taxon>Pseudomonadati</taxon>
        <taxon>Pseudomonadota</taxon>
        <taxon>Gammaproteobacteria</taxon>
        <taxon>Enterobacterales</taxon>
        <taxon>Yersiniaceae</taxon>
        <taxon>Rahnella</taxon>
    </lineage>
</organism>
<name>A0ABS6KY84_9GAMM</name>